<proteinExistence type="predicted"/>
<comment type="caution">
    <text evidence="1">The sequence shown here is derived from an EMBL/GenBank/DDBJ whole genome shotgun (WGS) entry which is preliminary data.</text>
</comment>
<dbReference type="EMBL" id="CAOF01000120">
    <property type="protein sequence ID" value="CCO47452.1"/>
    <property type="molecule type" value="Genomic_DNA"/>
</dbReference>
<accession>A0AAV2VSC1</accession>
<dbReference type="Proteomes" id="UP000018211">
    <property type="component" value="Unassembled WGS sequence"/>
</dbReference>
<reference evidence="1 2" key="1">
    <citation type="journal article" date="2013" name="ISME J.">
        <title>Comparative genomics of pathogenic lineages of Vibrio nigripulchritudo identifies virulence-associated traits.</title>
        <authorList>
            <person name="Goudenege D."/>
            <person name="Labreuche Y."/>
            <person name="Krin E."/>
            <person name="Ansquer D."/>
            <person name="Mangenot S."/>
            <person name="Calteau A."/>
            <person name="Medigue C."/>
            <person name="Mazel D."/>
            <person name="Polz M.F."/>
            <person name="Le Roux F."/>
        </authorList>
    </citation>
    <scope>NUCLEOTIDE SEQUENCE [LARGE SCALE GENOMIC DNA]</scope>
    <source>
        <strain evidence="1 2">SOn1</strain>
    </source>
</reference>
<evidence type="ECO:0008006" key="3">
    <source>
        <dbReference type="Google" id="ProtNLM"/>
    </source>
</evidence>
<protein>
    <recommendedName>
        <fullName evidence="3">Transposase</fullName>
    </recommendedName>
</protein>
<sequence>MNISYIFDFCTGAINDRDSSGKSGNRIRGVTKDDQSERAFYIAASNKCPERHCYTRNEYFGR</sequence>
<gene>
    <name evidence="1" type="ORF">VIBNISOn1_30147</name>
</gene>
<organism evidence="1 2">
    <name type="scientific">Vibrio nigripulchritudo SOn1</name>
    <dbReference type="NCBI Taxonomy" id="1238450"/>
    <lineage>
        <taxon>Bacteria</taxon>
        <taxon>Pseudomonadati</taxon>
        <taxon>Pseudomonadota</taxon>
        <taxon>Gammaproteobacteria</taxon>
        <taxon>Vibrionales</taxon>
        <taxon>Vibrionaceae</taxon>
        <taxon>Vibrio</taxon>
    </lineage>
</organism>
<evidence type="ECO:0000313" key="1">
    <source>
        <dbReference type="EMBL" id="CCO47452.1"/>
    </source>
</evidence>
<dbReference type="AlphaFoldDB" id="A0AAV2VSC1"/>
<name>A0AAV2VSC1_9VIBR</name>
<evidence type="ECO:0000313" key="2">
    <source>
        <dbReference type="Proteomes" id="UP000018211"/>
    </source>
</evidence>